<accession>A0AAE0NPK5</accession>
<dbReference type="Proteomes" id="UP001285441">
    <property type="component" value="Unassembled WGS sequence"/>
</dbReference>
<proteinExistence type="predicted"/>
<name>A0AAE0NPK5_9PEZI</name>
<feature type="domain" description="Ubiquitin-like" evidence="2">
    <location>
        <begin position="310"/>
        <end position="392"/>
    </location>
</feature>
<dbReference type="PANTHER" id="PTHR38886:SF1">
    <property type="entry name" value="NACHT-NTPASE AND P-LOOP NTPASES N-TERMINAL DOMAIN-CONTAINING PROTEIN"/>
    <property type="match status" value="1"/>
</dbReference>
<reference evidence="3" key="1">
    <citation type="journal article" date="2023" name="Mol. Phylogenet. Evol.">
        <title>Genome-scale phylogeny and comparative genomics of the fungal order Sordariales.</title>
        <authorList>
            <person name="Hensen N."/>
            <person name="Bonometti L."/>
            <person name="Westerberg I."/>
            <person name="Brannstrom I.O."/>
            <person name="Guillou S."/>
            <person name="Cros-Aarteil S."/>
            <person name="Calhoun S."/>
            <person name="Haridas S."/>
            <person name="Kuo A."/>
            <person name="Mondo S."/>
            <person name="Pangilinan J."/>
            <person name="Riley R."/>
            <person name="LaButti K."/>
            <person name="Andreopoulos B."/>
            <person name="Lipzen A."/>
            <person name="Chen C."/>
            <person name="Yan M."/>
            <person name="Daum C."/>
            <person name="Ng V."/>
            <person name="Clum A."/>
            <person name="Steindorff A."/>
            <person name="Ohm R.A."/>
            <person name="Martin F."/>
            <person name="Silar P."/>
            <person name="Natvig D.O."/>
            <person name="Lalanne C."/>
            <person name="Gautier V."/>
            <person name="Ament-Velasquez S.L."/>
            <person name="Kruys A."/>
            <person name="Hutchinson M.I."/>
            <person name="Powell A.J."/>
            <person name="Barry K."/>
            <person name="Miller A.N."/>
            <person name="Grigoriev I.V."/>
            <person name="Debuchy R."/>
            <person name="Gladieux P."/>
            <person name="Hiltunen Thoren M."/>
            <person name="Johannesson H."/>
        </authorList>
    </citation>
    <scope>NUCLEOTIDE SEQUENCE</scope>
    <source>
        <strain evidence="3">CBS 232.78</strain>
    </source>
</reference>
<protein>
    <recommendedName>
        <fullName evidence="2">Ubiquitin-like domain-containing protein</fullName>
    </recommendedName>
</protein>
<feature type="region of interest" description="Disordered" evidence="1">
    <location>
        <begin position="454"/>
        <end position="476"/>
    </location>
</feature>
<gene>
    <name evidence="3" type="ORF">B0H63DRAFT_559950</name>
</gene>
<evidence type="ECO:0000313" key="3">
    <source>
        <dbReference type="EMBL" id="KAK3385318.1"/>
    </source>
</evidence>
<evidence type="ECO:0000259" key="2">
    <source>
        <dbReference type="Pfam" id="PF22893"/>
    </source>
</evidence>
<comment type="caution">
    <text evidence="3">The sequence shown here is derived from an EMBL/GenBank/DDBJ whole genome shotgun (WGS) entry which is preliminary data.</text>
</comment>
<keyword evidence="4" id="KW-1185">Reference proteome</keyword>
<dbReference type="InterPro" id="IPR054464">
    <property type="entry name" value="ULD_fung"/>
</dbReference>
<feature type="region of interest" description="Disordered" evidence="1">
    <location>
        <begin position="541"/>
        <end position="575"/>
    </location>
</feature>
<organism evidence="3 4">
    <name type="scientific">Podospora didyma</name>
    <dbReference type="NCBI Taxonomy" id="330526"/>
    <lineage>
        <taxon>Eukaryota</taxon>
        <taxon>Fungi</taxon>
        <taxon>Dikarya</taxon>
        <taxon>Ascomycota</taxon>
        <taxon>Pezizomycotina</taxon>
        <taxon>Sordariomycetes</taxon>
        <taxon>Sordariomycetidae</taxon>
        <taxon>Sordariales</taxon>
        <taxon>Podosporaceae</taxon>
        <taxon>Podospora</taxon>
    </lineage>
</organism>
<dbReference type="PANTHER" id="PTHR38886">
    <property type="entry name" value="SESA DOMAIN-CONTAINING PROTEIN"/>
    <property type="match status" value="1"/>
</dbReference>
<dbReference type="EMBL" id="JAULSW010000004">
    <property type="protein sequence ID" value="KAK3385318.1"/>
    <property type="molecule type" value="Genomic_DNA"/>
</dbReference>
<evidence type="ECO:0000313" key="4">
    <source>
        <dbReference type="Proteomes" id="UP001285441"/>
    </source>
</evidence>
<evidence type="ECO:0000256" key="1">
    <source>
        <dbReference type="SAM" id="MobiDB-lite"/>
    </source>
</evidence>
<sequence>MTTPAFGFSAGDFISAVTLLRTLSKALRDAGGAAEDYRNLKEELDVLHNVLAQFQASQSGPAGPFSSPTKQQIGLALKTSSEFLSFISKFDAKLGGQAPSAWYRGAGKKAQWAVVYAKKVEELRAKVGFHLQGLCLMLQADETAAKGGRTARMDSLLAAIATETRNISATNINSTAAIERWETIIEDLKQSQESLISRYFNGTVAALESQGSKLVHLENLLGDATNSFQGSTKSRDLFPAGAEAHSPQEFQLASHPEQDEILFLLLRLLHTITRELRELLVRVWRFIPPFMAFIEALLSTLRREPMLLVSDSINFEDVLGRQFTLRYDFYRDLLRFESFLRHQFRQQPGERHVTSKQFLIMDSRSNLPVSSKSDWAKSVIPGCKITMSIKMQSLRGNARVCPRPGCNGNPASMQGHTTMVCRKCHLQYFPMPRNANTNGMELPRRLMSKFDQPSKFESSHSATSAVAHPGRGATGTRNDEITVFKRVHVSLLSDILHPALRRLSQRDSVMKPDITAEVLFSKAVHFDSHLERVRHFLQTERPLAVSRDPTNRPNDKDTLDGDGEASAAIEPSLQT</sequence>
<reference evidence="3" key="2">
    <citation type="submission" date="2023-06" db="EMBL/GenBank/DDBJ databases">
        <authorList>
            <consortium name="Lawrence Berkeley National Laboratory"/>
            <person name="Haridas S."/>
            <person name="Hensen N."/>
            <person name="Bonometti L."/>
            <person name="Westerberg I."/>
            <person name="Brannstrom I.O."/>
            <person name="Guillou S."/>
            <person name="Cros-Aarteil S."/>
            <person name="Calhoun S."/>
            <person name="Kuo A."/>
            <person name="Mondo S."/>
            <person name="Pangilinan J."/>
            <person name="Riley R."/>
            <person name="LaButti K."/>
            <person name="Andreopoulos B."/>
            <person name="Lipzen A."/>
            <person name="Chen C."/>
            <person name="Yanf M."/>
            <person name="Daum C."/>
            <person name="Ng V."/>
            <person name="Clum A."/>
            <person name="Steindorff A."/>
            <person name="Ohm R."/>
            <person name="Martin F."/>
            <person name="Silar P."/>
            <person name="Natvig D."/>
            <person name="Lalanne C."/>
            <person name="Gautier V."/>
            <person name="Ament-velasquez S.L."/>
            <person name="Kruys A."/>
            <person name="Hutchinson M.I."/>
            <person name="Powell A.J."/>
            <person name="Barry K."/>
            <person name="Miller A.N."/>
            <person name="Grigoriev I.V."/>
            <person name="Debuchy R."/>
            <person name="Gladieux P."/>
            <person name="Thoren M.H."/>
            <person name="Johannesson H."/>
        </authorList>
    </citation>
    <scope>NUCLEOTIDE SEQUENCE</scope>
    <source>
        <strain evidence="3">CBS 232.78</strain>
    </source>
</reference>
<dbReference type="AlphaFoldDB" id="A0AAE0NPK5"/>
<feature type="compositionally biased region" description="Basic and acidic residues" evidence="1">
    <location>
        <begin position="549"/>
        <end position="559"/>
    </location>
</feature>
<dbReference type="Pfam" id="PF22893">
    <property type="entry name" value="ULD_2"/>
    <property type="match status" value="1"/>
</dbReference>